<dbReference type="GO" id="GO:0016787">
    <property type="term" value="F:hydrolase activity"/>
    <property type="evidence" value="ECO:0007669"/>
    <property type="project" value="UniProtKB-KW"/>
</dbReference>
<gene>
    <name evidence="4" type="ORF">HMPREF2086_01099</name>
</gene>
<dbReference type="Gene3D" id="3.40.50.300">
    <property type="entry name" value="P-loop containing nucleotide triphosphate hydrolases"/>
    <property type="match status" value="1"/>
</dbReference>
<dbReference type="PATRIC" id="fig|1357400.3.peg.1490"/>
<dbReference type="Pfam" id="PF00271">
    <property type="entry name" value="Helicase_C"/>
    <property type="match status" value="1"/>
</dbReference>
<dbReference type="EMBL" id="AZJI01000005">
    <property type="protein sequence ID" value="ETD23300.1"/>
    <property type="molecule type" value="Genomic_DNA"/>
</dbReference>
<feature type="domain" description="Helicase ATP-binding" evidence="2">
    <location>
        <begin position="320"/>
        <end position="464"/>
    </location>
</feature>
<dbReference type="PANTHER" id="PTHR10799">
    <property type="entry name" value="SNF2/RAD54 HELICASE FAMILY"/>
    <property type="match status" value="1"/>
</dbReference>
<accession>V8C8E9</accession>
<evidence type="ECO:0000313" key="5">
    <source>
        <dbReference type="Proteomes" id="UP000018731"/>
    </source>
</evidence>
<evidence type="ECO:0000313" key="4">
    <source>
        <dbReference type="EMBL" id="ETD23300.1"/>
    </source>
</evidence>
<evidence type="ECO:0000259" key="2">
    <source>
        <dbReference type="PROSITE" id="PS51192"/>
    </source>
</evidence>
<dbReference type="SMART" id="SM00490">
    <property type="entry name" value="HELICc"/>
    <property type="match status" value="1"/>
</dbReference>
<dbReference type="InterPro" id="IPR001650">
    <property type="entry name" value="Helicase_C-like"/>
</dbReference>
<dbReference type="GO" id="GO:0005524">
    <property type="term" value="F:ATP binding"/>
    <property type="evidence" value="ECO:0007669"/>
    <property type="project" value="InterPro"/>
</dbReference>
<dbReference type="STRING" id="1357400.HMPREF2086_01099"/>
<keyword evidence="5" id="KW-1185">Reference proteome</keyword>
<dbReference type="InterPro" id="IPR049730">
    <property type="entry name" value="SNF2/RAD54-like_C"/>
</dbReference>
<dbReference type="Gene3D" id="3.40.50.10810">
    <property type="entry name" value="Tandem AAA-ATPase domain"/>
    <property type="match status" value="1"/>
</dbReference>
<dbReference type="InterPro" id="IPR027417">
    <property type="entry name" value="P-loop_NTPase"/>
</dbReference>
<keyword evidence="1" id="KW-0378">Hydrolase</keyword>
<dbReference type="HOGENOM" id="CLU_365902_0_0_7"/>
<evidence type="ECO:0000259" key="3">
    <source>
        <dbReference type="PROSITE" id="PS51194"/>
    </source>
</evidence>
<dbReference type="InterPro" id="IPR038718">
    <property type="entry name" value="SNF2-like_sf"/>
</dbReference>
<feature type="domain" description="Helicase C-terminal" evidence="3">
    <location>
        <begin position="583"/>
        <end position="733"/>
    </location>
</feature>
<protein>
    <submittedName>
        <fullName evidence="4">Uncharacterized protein</fullName>
    </submittedName>
</protein>
<organism evidence="4 5">
    <name type="scientific">Helicobacter macacae MIT 99-5501</name>
    <dbReference type="NCBI Taxonomy" id="1357400"/>
    <lineage>
        <taxon>Bacteria</taxon>
        <taxon>Pseudomonadati</taxon>
        <taxon>Campylobacterota</taxon>
        <taxon>Epsilonproteobacteria</taxon>
        <taxon>Campylobacterales</taxon>
        <taxon>Helicobacteraceae</taxon>
        <taxon>Helicobacter</taxon>
    </lineage>
</organism>
<dbReference type="SUPFAM" id="SSF52540">
    <property type="entry name" value="P-loop containing nucleoside triphosphate hydrolases"/>
    <property type="match status" value="2"/>
</dbReference>
<sequence>MSMRYDLRLRFNCIDDKICVEFQKNVDKLAPAVRTKSAIANAKLSDGEKELLIFLQQIDGKYPPFTIQKELFCELLFEKIANLNFLFTQTRSRSLRRIYNMPFKANSYSFDKLKPTNIKIYIASIFANKCRVESYFDFSGNEIPLGYDFLIVKEKMLFKMDTADIINKANEIVPNIFETHFSFDELNALKKEFIVLVKSQDNKHKSVSFGKDSSGFLSFDKNVEVDTNLYNNLLQAYLKGKNYVEFDDKVLFVKDSDFNEKTILQVIQQSNIEPSNIVEFLEKIKNIKQYPCDYALKNLTKSIKVPLKPYQIDGVLWLCNLYKNNACGGLLADDMGLGKTLQTICFFVLNDISNILIISPASLVQNWKNEILKFSHINENDISINLQDSKIQILSYESARINLSKLSKYQLLILDESQKIKNDKTQIFNAINQIERDFTIIISGTPIENSLLDLWNMMSAVNVNFKWLYENKIAPFINDSQNAIHLSIKLLSSFIKRRKKDEVLNLPDRYDETIFIDFSSAEKDAYNEIYKIFYSALKSGLSARANFVILEGLLRLRQFCSLHSIIPTILYDCQNLHDSKLNVLLELVHNIIDKNEKVIIFSQFTKSLEKLKIALNTINFLYLDGSISKQNRAKLIEKFQAPNSPFSVFLVSLKAGGIGLNLTNAQNAIILEPWFNPAIEEQAFSRIHRIGQDKKVRIYRLLYSNSIEAQIDNLINYKLSLSQNLNSELLKIAKNIFSD</sequence>
<dbReference type="CDD" id="cd18793">
    <property type="entry name" value="SF2_C_SNF"/>
    <property type="match status" value="1"/>
</dbReference>
<dbReference type="PROSITE" id="PS51192">
    <property type="entry name" value="HELICASE_ATP_BIND_1"/>
    <property type="match status" value="1"/>
</dbReference>
<dbReference type="Proteomes" id="UP000018731">
    <property type="component" value="Unassembled WGS sequence"/>
</dbReference>
<dbReference type="CDD" id="cd17919">
    <property type="entry name" value="DEXHc_Snf"/>
    <property type="match status" value="1"/>
</dbReference>
<evidence type="ECO:0000256" key="1">
    <source>
        <dbReference type="ARBA" id="ARBA00022801"/>
    </source>
</evidence>
<dbReference type="eggNOG" id="COG0553">
    <property type="taxonomic scope" value="Bacteria"/>
</dbReference>
<dbReference type="SMART" id="SM00487">
    <property type="entry name" value="DEXDc"/>
    <property type="match status" value="1"/>
</dbReference>
<dbReference type="InterPro" id="IPR000330">
    <property type="entry name" value="SNF2_N"/>
</dbReference>
<name>V8C8E9_9HELI</name>
<reference evidence="4 5" key="1">
    <citation type="journal article" date="2014" name="Genome Announc.">
        <title>Draft genome sequences of six enterohepatic helicobacter species isolated from humans and one from rhesus macaques.</title>
        <authorList>
            <person name="Shen Z."/>
            <person name="Sheh A."/>
            <person name="Young S.K."/>
            <person name="Abouelliel A."/>
            <person name="Ward D.V."/>
            <person name="Earl A.M."/>
            <person name="Fox J.G."/>
        </authorList>
    </citation>
    <scope>NUCLEOTIDE SEQUENCE [LARGE SCALE GENOMIC DNA]</scope>
    <source>
        <strain evidence="4 5">MIT 99-5501</strain>
    </source>
</reference>
<proteinExistence type="predicted"/>
<dbReference type="AlphaFoldDB" id="V8C8E9"/>
<comment type="caution">
    <text evidence="4">The sequence shown here is derived from an EMBL/GenBank/DDBJ whole genome shotgun (WGS) entry which is preliminary data.</text>
</comment>
<dbReference type="OrthoDB" id="18878at2"/>
<dbReference type="InterPro" id="IPR014001">
    <property type="entry name" value="Helicase_ATP-bd"/>
</dbReference>
<dbReference type="RefSeq" id="WP_023927825.1">
    <property type="nucleotide sequence ID" value="NZ_KI669454.1"/>
</dbReference>
<dbReference type="Pfam" id="PF00176">
    <property type="entry name" value="SNF2-rel_dom"/>
    <property type="match status" value="1"/>
</dbReference>
<dbReference type="PROSITE" id="PS51194">
    <property type="entry name" value="HELICASE_CTER"/>
    <property type="match status" value="1"/>
</dbReference>